<evidence type="ECO:0000313" key="3">
    <source>
        <dbReference type="Proteomes" id="UP000442105"/>
    </source>
</evidence>
<dbReference type="Gene3D" id="3.90.70.10">
    <property type="entry name" value="Cysteine proteinases"/>
    <property type="match status" value="1"/>
</dbReference>
<protein>
    <submittedName>
        <fullName evidence="2">Peptidase domain-containing ABC transporter</fullName>
    </submittedName>
</protein>
<dbReference type="AlphaFoldDB" id="A0AA90UCG6"/>
<comment type="caution">
    <text evidence="2">The sequence shown here is derived from an EMBL/GenBank/DDBJ whole genome shotgun (WGS) entry which is preliminary data.</text>
</comment>
<sequence>MNFEKLKITHQHDSMQCGIACLQMVCKYFGREYSLDSLSKLCFATTEGVSLLGINEAANTLGLHTTCVRAAVEMLGEAPLPCILHWNQNHFVVLYKVK</sequence>
<dbReference type="Pfam" id="PF03412">
    <property type="entry name" value="Peptidase_C39"/>
    <property type="match status" value="1"/>
</dbReference>
<evidence type="ECO:0000313" key="2">
    <source>
        <dbReference type="EMBL" id="MQN11234.1"/>
    </source>
</evidence>
<dbReference type="RefSeq" id="WP_262884914.1">
    <property type="nucleotide sequence ID" value="NZ_VZCW01000001.1"/>
</dbReference>
<dbReference type="Proteomes" id="UP000442105">
    <property type="component" value="Unassembled WGS sequence"/>
</dbReference>
<gene>
    <name evidence="2" type="ORF">F7D95_00005</name>
</gene>
<feature type="domain" description="Peptidase C39" evidence="1">
    <location>
        <begin position="6"/>
        <end position="98"/>
    </location>
</feature>
<name>A0AA90UCG6_9BACT</name>
<proteinExistence type="predicted"/>
<dbReference type="GO" id="GO:0016020">
    <property type="term" value="C:membrane"/>
    <property type="evidence" value="ECO:0007669"/>
    <property type="project" value="InterPro"/>
</dbReference>
<reference evidence="3" key="1">
    <citation type="submission" date="2019-09" db="EMBL/GenBank/DDBJ databases">
        <title>Distinct polysaccharide growth profiles of human intestinal Prevotella copri isolates.</title>
        <authorList>
            <person name="Fehlner-Peach H."/>
            <person name="Magnabosco C."/>
            <person name="Raghavan V."/>
            <person name="Scher J.U."/>
            <person name="Tett A."/>
            <person name="Cox L.M."/>
            <person name="Gottsegen C."/>
            <person name="Watters A."/>
            <person name="Wiltshire- Gordon J.D."/>
            <person name="Segata N."/>
            <person name="Bonneau R."/>
            <person name="Littman D.R."/>
        </authorList>
    </citation>
    <scope>NUCLEOTIDE SEQUENCE [LARGE SCALE GENOMIC DNA]</scope>
    <source>
        <strain evidence="3">iAQ1179</strain>
    </source>
</reference>
<dbReference type="GO" id="GO:0006508">
    <property type="term" value="P:proteolysis"/>
    <property type="evidence" value="ECO:0007669"/>
    <property type="project" value="InterPro"/>
</dbReference>
<dbReference type="GO" id="GO:0005524">
    <property type="term" value="F:ATP binding"/>
    <property type="evidence" value="ECO:0007669"/>
    <property type="project" value="InterPro"/>
</dbReference>
<accession>A0AA90UCG6</accession>
<evidence type="ECO:0000259" key="1">
    <source>
        <dbReference type="Pfam" id="PF03412"/>
    </source>
</evidence>
<feature type="non-terminal residue" evidence="2">
    <location>
        <position position="98"/>
    </location>
</feature>
<dbReference type="InterPro" id="IPR005074">
    <property type="entry name" value="Peptidase_C39"/>
</dbReference>
<dbReference type="GO" id="GO:0008233">
    <property type="term" value="F:peptidase activity"/>
    <property type="evidence" value="ECO:0007669"/>
    <property type="project" value="InterPro"/>
</dbReference>
<dbReference type="EMBL" id="VZCW01000001">
    <property type="protein sequence ID" value="MQN11234.1"/>
    <property type="molecule type" value="Genomic_DNA"/>
</dbReference>
<organism evidence="2 3">
    <name type="scientific">Segatella copri</name>
    <dbReference type="NCBI Taxonomy" id="165179"/>
    <lineage>
        <taxon>Bacteria</taxon>
        <taxon>Pseudomonadati</taxon>
        <taxon>Bacteroidota</taxon>
        <taxon>Bacteroidia</taxon>
        <taxon>Bacteroidales</taxon>
        <taxon>Prevotellaceae</taxon>
        <taxon>Segatella</taxon>
    </lineage>
</organism>